<evidence type="ECO:0000313" key="2">
    <source>
        <dbReference type="Proteomes" id="UP000178622"/>
    </source>
</evidence>
<proteinExistence type="predicted"/>
<sequence length="92" mass="10721">MFEGIKKYFVGIGQDLKAQATNIKDLWDGAHDISDDKKKLDHQLVDVKVAMTQLDRSYKEYRLQVDPRLDEMKKITNRMKETFDNSPFGGKK</sequence>
<organism evidence="1 2">
    <name type="scientific">Floricoccus tropicus</name>
    <dbReference type="NCBI Taxonomy" id="1859473"/>
    <lineage>
        <taxon>Bacteria</taxon>
        <taxon>Bacillati</taxon>
        <taxon>Bacillota</taxon>
        <taxon>Bacilli</taxon>
        <taxon>Lactobacillales</taxon>
        <taxon>Streptococcaceae</taxon>
        <taxon>Floricoccus</taxon>
    </lineage>
</organism>
<comment type="caution">
    <text evidence="1">The sequence shown here is derived from an EMBL/GenBank/DDBJ whole genome shotgun (WGS) entry which is preliminary data.</text>
</comment>
<evidence type="ECO:0000313" key="1">
    <source>
        <dbReference type="EMBL" id="OFI50076.1"/>
    </source>
</evidence>
<reference evidence="2" key="1">
    <citation type="submission" date="2016-09" db="EMBL/GenBank/DDBJ databases">
        <title>Draft genome sequence of a novel species of the family Streptococcaceae isolated from flowers.</title>
        <authorList>
            <person name="Chuah L.-O."/>
            <person name="Yap K.-P."/>
            <person name="Thong K.L."/>
            <person name="Liong M.T."/>
            <person name="Ahmad R."/>
            <person name="Rusul G."/>
        </authorList>
    </citation>
    <scope>NUCLEOTIDE SEQUENCE [LARGE SCALE GENOMIC DNA]</scope>
    <source>
        <strain evidence="2">DF1</strain>
    </source>
</reference>
<dbReference type="AlphaFoldDB" id="A0A1E8GPX2"/>
<dbReference type="EMBL" id="MKIR01000004">
    <property type="protein sequence ID" value="OFI50076.1"/>
    <property type="molecule type" value="Genomic_DNA"/>
</dbReference>
<name>A0A1E8GPX2_9LACT</name>
<dbReference type="OrthoDB" id="9836664at2"/>
<dbReference type="Proteomes" id="UP000178622">
    <property type="component" value="Unassembled WGS sequence"/>
</dbReference>
<gene>
    <name evidence="1" type="ORF">BG261_10560</name>
</gene>
<dbReference type="RefSeq" id="WP_070791752.1">
    <property type="nucleotide sequence ID" value="NZ_MKIR01000004.1"/>
</dbReference>
<protein>
    <submittedName>
        <fullName evidence="1">Uncharacterized protein</fullName>
    </submittedName>
</protein>
<keyword evidence="2" id="KW-1185">Reference proteome</keyword>
<dbReference type="STRING" id="1859473.BG261_10560"/>
<accession>A0A1E8GPX2</accession>